<sequence>MPATRLDMPAASKTNRQLFRTTWPFVAVVVSLLALVATSLSIMSSVRAYIGGESTWSKGQKDAVFYLIRYAQTGDEATYRQYEHSIADPLNLKRARLALDRRDPDEAVARQALLESGVYPADVGSVIWVFRTFRRASYFEEAVGYWTRGDALVDQLATAARQLRVAKAEGDAGRIEVEQLTSEVWNINASIAPISRAFADVLGAAFRQTALLLFVINVVVAVLLVSLSVWYARRFIMARIVTEYALRRSEVRAKATLGSIGEAVISVGPTGLVEYVNPVAERLFCRDAISCVDRPLTALVSIVREWDRRPVDLIEQALRGTEPADPGTDLVLTNVRGVETVVQAITSVVHDTSETITGAVLLLRNMAREREYVSNLSWQASHDGLTGLLNRTEFERRLYASLDGQTDSESAQLPRMLMMLDLDQFKVVNDTYGHAAGDTMLREVALLFRKSLRDEDSLARLGGDEFAALMPNCDEQSAVIIAERLRQEVAAFEWSGETHTLSTSVSIGLVDLRGLDMETAMRFGDIACYLAKERGRDRVHLAVRGDKELTRHASAMSWCGRIKDALANNRFCLFAQEIRSIHDAEDFSGDHPRHVEILLRMVGDGGKIVSPNFFMPAAERYGLMSAIDRWVVRAVFATLTRTGNPDNVQYAINLSGASIGDERFLQFLNEQFEISDVAPESICFEVTETTAIANLAAAARFISELKARGCRFSLDDFGAGMSSFGYLKHLPVDYIKIDGGFIKDMLKDAVNRDMVAAINDIGHSMGRLTIAEYVESEAILRALGNMGVDFVQGFHVGRPALWAQNVEFLATT</sequence>
<dbReference type="InterPro" id="IPR001633">
    <property type="entry name" value="EAL_dom"/>
</dbReference>
<dbReference type="PROSITE" id="PS50887">
    <property type="entry name" value="GGDEF"/>
    <property type="match status" value="1"/>
</dbReference>
<protein>
    <submittedName>
        <fullName evidence="4">Diguanylate cyclase/phosphodiesterase (GGDEF &amp; EAL domain) with PAS/PAC sensor(S)</fullName>
    </submittedName>
</protein>
<dbReference type="SMART" id="SM00267">
    <property type="entry name" value="GGDEF"/>
    <property type="match status" value="1"/>
</dbReference>
<reference evidence="5" key="1">
    <citation type="submission" date="2015-06" db="EMBL/GenBank/DDBJ databases">
        <title>Comparative genomics of Burkholderia leaf nodule symbionts.</title>
        <authorList>
            <person name="Carlier A."/>
            <person name="Eberl L."/>
            <person name="Pinto-Carbo M."/>
        </authorList>
    </citation>
    <scope>NUCLEOTIDE SEQUENCE [LARGE SCALE GENOMIC DNA]</scope>
    <source>
        <strain evidence="5">UZHbot4</strain>
    </source>
</reference>
<dbReference type="EMBL" id="LFJJ01000034">
    <property type="protein sequence ID" value="KND61055.1"/>
    <property type="molecule type" value="Genomic_DNA"/>
</dbReference>
<dbReference type="SUPFAM" id="SSF141868">
    <property type="entry name" value="EAL domain-like"/>
    <property type="match status" value="1"/>
</dbReference>
<proteinExistence type="predicted"/>
<dbReference type="Pfam" id="PF00563">
    <property type="entry name" value="EAL"/>
    <property type="match status" value="1"/>
</dbReference>
<dbReference type="SUPFAM" id="SSF55785">
    <property type="entry name" value="PYP-like sensor domain (PAS domain)"/>
    <property type="match status" value="1"/>
</dbReference>
<accession>A0A0L0MFJ0</accession>
<keyword evidence="1" id="KW-0472">Membrane</keyword>
<dbReference type="InterPro" id="IPR052155">
    <property type="entry name" value="Biofilm_reg_signaling"/>
</dbReference>
<dbReference type="NCBIfam" id="TIGR00254">
    <property type="entry name" value="GGDEF"/>
    <property type="match status" value="1"/>
</dbReference>
<dbReference type="PATRIC" id="fig|242163.4.peg.4601"/>
<evidence type="ECO:0000313" key="5">
    <source>
        <dbReference type="Proteomes" id="UP000036959"/>
    </source>
</evidence>
<dbReference type="Gene3D" id="3.20.20.450">
    <property type="entry name" value="EAL domain"/>
    <property type="match status" value="1"/>
</dbReference>
<keyword evidence="5" id="KW-1185">Reference proteome</keyword>
<dbReference type="PANTHER" id="PTHR44757:SF4">
    <property type="entry name" value="DIGUANYLATE CYCLASE DGCE-RELATED"/>
    <property type="match status" value="1"/>
</dbReference>
<dbReference type="Gene3D" id="3.30.450.20">
    <property type="entry name" value="PAS domain"/>
    <property type="match status" value="1"/>
</dbReference>
<dbReference type="SMART" id="SM00052">
    <property type="entry name" value="EAL"/>
    <property type="match status" value="1"/>
</dbReference>
<dbReference type="InterPro" id="IPR035965">
    <property type="entry name" value="PAS-like_dom_sf"/>
</dbReference>
<dbReference type="CDD" id="cd01949">
    <property type="entry name" value="GGDEF"/>
    <property type="match status" value="1"/>
</dbReference>
<dbReference type="Pfam" id="PF00990">
    <property type="entry name" value="GGDEF"/>
    <property type="match status" value="1"/>
</dbReference>
<name>A0A0L0MFJ0_9BURK</name>
<dbReference type="PROSITE" id="PS50883">
    <property type="entry name" value="EAL"/>
    <property type="match status" value="1"/>
</dbReference>
<dbReference type="CDD" id="cd01948">
    <property type="entry name" value="EAL"/>
    <property type="match status" value="1"/>
</dbReference>
<feature type="domain" description="EAL" evidence="2">
    <location>
        <begin position="555"/>
        <end position="812"/>
    </location>
</feature>
<evidence type="ECO:0000256" key="1">
    <source>
        <dbReference type="SAM" id="Phobius"/>
    </source>
</evidence>
<keyword evidence="1" id="KW-0812">Transmembrane</keyword>
<dbReference type="InterPro" id="IPR029787">
    <property type="entry name" value="Nucleotide_cyclase"/>
</dbReference>
<dbReference type="InterPro" id="IPR000160">
    <property type="entry name" value="GGDEF_dom"/>
</dbReference>
<dbReference type="PANTHER" id="PTHR44757">
    <property type="entry name" value="DIGUANYLATE CYCLASE DGCP"/>
    <property type="match status" value="1"/>
</dbReference>
<gene>
    <name evidence="4" type="ORF">BVER_03015c</name>
</gene>
<dbReference type="SUPFAM" id="SSF55073">
    <property type="entry name" value="Nucleotide cyclase"/>
    <property type="match status" value="1"/>
</dbReference>
<organism evidence="4 5">
    <name type="scientific">Candidatus Burkholderia verschuerenii</name>
    <dbReference type="NCBI Taxonomy" id="242163"/>
    <lineage>
        <taxon>Bacteria</taxon>
        <taxon>Pseudomonadati</taxon>
        <taxon>Pseudomonadota</taxon>
        <taxon>Betaproteobacteria</taxon>
        <taxon>Burkholderiales</taxon>
        <taxon>Burkholderiaceae</taxon>
        <taxon>Burkholderia</taxon>
    </lineage>
</organism>
<comment type="caution">
    <text evidence="4">The sequence shown here is derived from an EMBL/GenBank/DDBJ whole genome shotgun (WGS) entry which is preliminary data.</text>
</comment>
<evidence type="ECO:0000313" key="4">
    <source>
        <dbReference type="EMBL" id="KND61055.1"/>
    </source>
</evidence>
<dbReference type="Proteomes" id="UP000036959">
    <property type="component" value="Unassembled WGS sequence"/>
</dbReference>
<evidence type="ECO:0000259" key="2">
    <source>
        <dbReference type="PROSITE" id="PS50883"/>
    </source>
</evidence>
<feature type="transmembrane region" description="Helical" evidence="1">
    <location>
        <begin position="210"/>
        <end position="232"/>
    </location>
</feature>
<feature type="domain" description="GGDEF" evidence="3">
    <location>
        <begin position="413"/>
        <end position="544"/>
    </location>
</feature>
<dbReference type="AlphaFoldDB" id="A0A0L0MFJ0"/>
<evidence type="ECO:0000259" key="3">
    <source>
        <dbReference type="PROSITE" id="PS50887"/>
    </source>
</evidence>
<keyword evidence="1" id="KW-1133">Transmembrane helix</keyword>
<dbReference type="Gene3D" id="3.30.70.270">
    <property type="match status" value="1"/>
</dbReference>
<dbReference type="GO" id="GO:0003824">
    <property type="term" value="F:catalytic activity"/>
    <property type="evidence" value="ECO:0007669"/>
    <property type="project" value="UniProtKB-ARBA"/>
</dbReference>
<dbReference type="InterPro" id="IPR043128">
    <property type="entry name" value="Rev_trsase/Diguanyl_cyclase"/>
</dbReference>
<dbReference type="FunFam" id="3.30.70.270:FF:000001">
    <property type="entry name" value="Diguanylate cyclase domain protein"/>
    <property type="match status" value="1"/>
</dbReference>
<dbReference type="InterPro" id="IPR035919">
    <property type="entry name" value="EAL_sf"/>
</dbReference>